<keyword evidence="3" id="KW-0997">Cell inner membrane</keyword>
<comment type="subcellular location">
    <subcellularLocation>
        <location evidence="1">Cell inner membrane</location>
    </subcellularLocation>
</comment>
<evidence type="ECO:0000256" key="6">
    <source>
        <dbReference type="ARBA" id="ARBA00023136"/>
    </source>
</evidence>
<accession>A0A383CAJ1</accession>
<name>A0A383CAJ1_9ZZZZ</name>
<organism evidence="9">
    <name type="scientific">marine metagenome</name>
    <dbReference type="NCBI Taxonomy" id="408172"/>
    <lineage>
        <taxon>unclassified sequences</taxon>
        <taxon>metagenomes</taxon>
        <taxon>ecological metagenomes</taxon>
    </lineage>
</organism>
<feature type="transmembrane region" description="Helical" evidence="7">
    <location>
        <begin position="15"/>
        <end position="33"/>
    </location>
</feature>
<dbReference type="GO" id="GO:0005886">
    <property type="term" value="C:plasma membrane"/>
    <property type="evidence" value="ECO:0007669"/>
    <property type="project" value="UniProtKB-SubCell"/>
</dbReference>
<feature type="non-terminal residue" evidence="9">
    <location>
        <position position="104"/>
    </location>
</feature>
<dbReference type="PANTHER" id="PTHR30462:SF2">
    <property type="entry name" value="INTERMEMBRANE TRANSPORT PROTEIN PQIB"/>
    <property type="match status" value="1"/>
</dbReference>
<protein>
    <recommendedName>
        <fullName evidence="8">Mce/MlaD domain-containing protein</fullName>
    </recommendedName>
</protein>
<evidence type="ECO:0000256" key="2">
    <source>
        <dbReference type="ARBA" id="ARBA00022475"/>
    </source>
</evidence>
<evidence type="ECO:0000256" key="5">
    <source>
        <dbReference type="ARBA" id="ARBA00022989"/>
    </source>
</evidence>
<dbReference type="PANTHER" id="PTHR30462">
    <property type="entry name" value="INTERMEMBRANE TRANSPORT PROTEIN PQIB-RELATED"/>
    <property type="match status" value="1"/>
</dbReference>
<evidence type="ECO:0000256" key="7">
    <source>
        <dbReference type="SAM" id="Phobius"/>
    </source>
</evidence>
<reference evidence="9" key="1">
    <citation type="submission" date="2018-05" db="EMBL/GenBank/DDBJ databases">
        <authorList>
            <person name="Lanie J.A."/>
            <person name="Ng W.-L."/>
            <person name="Kazmierczak K.M."/>
            <person name="Andrzejewski T.M."/>
            <person name="Davidsen T.M."/>
            <person name="Wayne K.J."/>
            <person name="Tettelin H."/>
            <person name="Glass J.I."/>
            <person name="Rusch D."/>
            <person name="Podicherti R."/>
            <person name="Tsui H.-C.T."/>
            <person name="Winkler M.E."/>
        </authorList>
    </citation>
    <scope>NUCLEOTIDE SEQUENCE</scope>
</reference>
<dbReference type="AlphaFoldDB" id="A0A383CAJ1"/>
<evidence type="ECO:0000256" key="4">
    <source>
        <dbReference type="ARBA" id="ARBA00022692"/>
    </source>
</evidence>
<dbReference type="InterPro" id="IPR051800">
    <property type="entry name" value="PqiA-PqiB_transport"/>
</dbReference>
<evidence type="ECO:0000313" key="9">
    <source>
        <dbReference type="EMBL" id="SVE29073.1"/>
    </source>
</evidence>
<keyword evidence="2" id="KW-1003">Cell membrane</keyword>
<evidence type="ECO:0000259" key="8">
    <source>
        <dbReference type="Pfam" id="PF02470"/>
    </source>
</evidence>
<proteinExistence type="predicted"/>
<feature type="domain" description="Mce/MlaD" evidence="8">
    <location>
        <begin position="40"/>
        <end position="101"/>
    </location>
</feature>
<sequence length="104" mass="11633">MEISNPKVSKQSGPSIVWVIPLVTLLVGGWLIVKTLSEQGPRATISFKTAEGIEAGKTKVKYKNIDIGVVEQIKFSDDFSHIILTVDFNQGSEKFLRRSTHFWV</sequence>
<keyword evidence="5 7" id="KW-1133">Transmembrane helix</keyword>
<evidence type="ECO:0000256" key="1">
    <source>
        <dbReference type="ARBA" id="ARBA00004533"/>
    </source>
</evidence>
<keyword evidence="6 7" id="KW-0472">Membrane</keyword>
<dbReference type="InterPro" id="IPR003399">
    <property type="entry name" value="Mce/MlaD"/>
</dbReference>
<keyword evidence="4 7" id="KW-0812">Transmembrane</keyword>
<gene>
    <name evidence="9" type="ORF">METZ01_LOCUS481927</name>
</gene>
<dbReference type="EMBL" id="UINC01207116">
    <property type="protein sequence ID" value="SVE29073.1"/>
    <property type="molecule type" value="Genomic_DNA"/>
</dbReference>
<evidence type="ECO:0000256" key="3">
    <source>
        <dbReference type="ARBA" id="ARBA00022519"/>
    </source>
</evidence>
<dbReference type="Pfam" id="PF02470">
    <property type="entry name" value="MlaD"/>
    <property type="match status" value="1"/>
</dbReference>